<dbReference type="PROSITE" id="PS00028">
    <property type="entry name" value="ZINC_FINGER_C2H2_1"/>
    <property type="match status" value="2"/>
</dbReference>
<protein>
    <recommendedName>
        <fullName evidence="11">C2H2-type domain-containing protein</fullName>
    </recommendedName>
</protein>
<keyword evidence="3" id="KW-0677">Repeat</keyword>
<evidence type="ECO:0000256" key="8">
    <source>
        <dbReference type="ARBA" id="ARBA00023242"/>
    </source>
</evidence>
<evidence type="ECO:0000256" key="5">
    <source>
        <dbReference type="ARBA" id="ARBA00022833"/>
    </source>
</evidence>
<evidence type="ECO:0000256" key="9">
    <source>
        <dbReference type="PROSITE-ProRule" id="PRU00042"/>
    </source>
</evidence>
<evidence type="ECO:0000313" key="13">
    <source>
        <dbReference type="Proteomes" id="UP000694523"/>
    </source>
</evidence>
<evidence type="ECO:0000256" key="10">
    <source>
        <dbReference type="SAM" id="MobiDB-lite"/>
    </source>
</evidence>
<dbReference type="SUPFAM" id="SSF57667">
    <property type="entry name" value="beta-beta-alpha zinc fingers"/>
    <property type="match status" value="2"/>
</dbReference>
<evidence type="ECO:0000256" key="1">
    <source>
        <dbReference type="ARBA" id="ARBA00004123"/>
    </source>
</evidence>
<keyword evidence="7" id="KW-0804">Transcription</keyword>
<evidence type="ECO:0000256" key="2">
    <source>
        <dbReference type="ARBA" id="ARBA00022723"/>
    </source>
</evidence>
<keyword evidence="2" id="KW-0479">Metal-binding</keyword>
<organism evidence="12 13">
    <name type="scientific">Neogobius melanostomus</name>
    <name type="common">round goby</name>
    <dbReference type="NCBI Taxonomy" id="47308"/>
    <lineage>
        <taxon>Eukaryota</taxon>
        <taxon>Metazoa</taxon>
        <taxon>Chordata</taxon>
        <taxon>Craniata</taxon>
        <taxon>Vertebrata</taxon>
        <taxon>Euteleostomi</taxon>
        <taxon>Actinopterygii</taxon>
        <taxon>Neopterygii</taxon>
        <taxon>Teleostei</taxon>
        <taxon>Neoteleostei</taxon>
        <taxon>Acanthomorphata</taxon>
        <taxon>Gobiaria</taxon>
        <taxon>Gobiiformes</taxon>
        <taxon>Gobioidei</taxon>
        <taxon>Gobiidae</taxon>
        <taxon>Benthophilinae</taxon>
        <taxon>Neogobiini</taxon>
        <taxon>Neogobius</taxon>
    </lineage>
</organism>
<feature type="domain" description="C2H2-type" evidence="11">
    <location>
        <begin position="52"/>
        <end position="79"/>
    </location>
</feature>
<keyword evidence="5" id="KW-0862">Zinc</keyword>
<dbReference type="Ensembl" id="ENSNMLT00000029184.1">
    <property type="protein sequence ID" value="ENSNMLP00000026119.1"/>
    <property type="gene ID" value="ENSNMLG00000016651.1"/>
</dbReference>
<evidence type="ECO:0000259" key="11">
    <source>
        <dbReference type="PROSITE" id="PS50157"/>
    </source>
</evidence>
<dbReference type="Gene3D" id="3.30.160.60">
    <property type="entry name" value="Classic Zinc Finger"/>
    <property type="match status" value="3"/>
</dbReference>
<accession>A0A8C6TVH5</accession>
<evidence type="ECO:0000313" key="12">
    <source>
        <dbReference type="Ensembl" id="ENSNMLP00000026119.1"/>
    </source>
</evidence>
<dbReference type="GO" id="GO:0000978">
    <property type="term" value="F:RNA polymerase II cis-regulatory region sequence-specific DNA binding"/>
    <property type="evidence" value="ECO:0007669"/>
    <property type="project" value="TreeGrafter"/>
</dbReference>
<proteinExistence type="predicted"/>
<feature type="domain" description="C2H2-type" evidence="11">
    <location>
        <begin position="24"/>
        <end position="51"/>
    </location>
</feature>
<keyword evidence="8" id="KW-0539">Nucleus</keyword>
<dbReference type="GO" id="GO:0006357">
    <property type="term" value="P:regulation of transcription by RNA polymerase II"/>
    <property type="evidence" value="ECO:0007669"/>
    <property type="project" value="TreeGrafter"/>
</dbReference>
<dbReference type="FunFam" id="3.30.160.60:FF:002402">
    <property type="entry name" value="Zinc finger protein 347"/>
    <property type="match status" value="1"/>
</dbReference>
<sequence>MFKRFGTKQILQRHIRVHTGERPYSCSTCNKAFARRSHLITHRRTHTGEKPFSCPTCNKAFARRSHLITHRRTHTGEKPFSCPTSVQPVTKPLQTNLPSSHIEEHTQRKTF</sequence>
<keyword evidence="6" id="KW-0805">Transcription regulation</keyword>
<reference evidence="12" key="1">
    <citation type="submission" date="2025-08" db="UniProtKB">
        <authorList>
            <consortium name="Ensembl"/>
        </authorList>
    </citation>
    <scope>IDENTIFICATION</scope>
</reference>
<feature type="compositionally biased region" description="Basic and acidic residues" evidence="10">
    <location>
        <begin position="101"/>
        <end position="111"/>
    </location>
</feature>
<dbReference type="SMART" id="SM00355">
    <property type="entry name" value="ZnF_C2H2"/>
    <property type="match status" value="2"/>
</dbReference>
<reference evidence="12" key="2">
    <citation type="submission" date="2025-09" db="UniProtKB">
        <authorList>
            <consortium name="Ensembl"/>
        </authorList>
    </citation>
    <scope>IDENTIFICATION</scope>
</reference>
<dbReference type="GO" id="GO:0008270">
    <property type="term" value="F:zinc ion binding"/>
    <property type="evidence" value="ECO:0007669"/>
    <property type="project" value="UniProtKB-KW"/>
</dbReference>
<dbReference type="PANTHER" id="PTHR45993:SF10">
    <property type="entry name" value="ZINC FINGER PROTEIN 208 ISOFORM X1-RELATED"/>
    <property type="match status" value="1"/>
</dbReference>
<feature type="region of interest" description="Disordered" evidence="10">
    <location>
        <begin position="72"/>
        <end position="111"/>
    </location>
</feature>
<keyword evidence="4 9" id="KW-0863">Zinc-finger</keyword>
<dbReference type="FunFam" id="3.30.160.60:FF:000515">
    <property type="entry name" value="early growth response protein 4"/>
    <property type="match status" value="1"/>
</dbReference>
<keyword evidence="13" id="KW-1185">Reference proteome</keyword>
<dbReference type="GO" id="GO:0003700">
    <property type="term" value="F:DNA-binding transcription factor activity"/>
    <property type="evidence" value="ECO:0007669"/>
    <property type="project" value="TreeGrafter"/>
</dbReference>
<evidence type="ECO:0000256" key="6">
    <source>
        <dbReference type="ARBA" id="ARBA00023015"/>
    </source>
</evidence>
<dbReference type="AlphaFoldDB" id="A0A8C6TVH5"/>
<dbReference type="InterPro" id="IPR036236">
    <property type="entry name" value="Znf_C2H2_sf"/>
</dbReference>
<feature type="domain" description="C2H2-type" evidence="11">
    <location>
        <begin position="1"/>
        <end position="23"/>
    </location>
</feature>
<feature type="compositionally biased region" description="Polar residues" evidence="10">
    <location>
        <begin position="82"/>
        <end position="99"/>
    </location>
</feature>
<comment type="subcellular location">
    <subcellularLocation>
        <location evidence="1">Nucleus</location>
    </subcellularLocation>
</comment>
<evidence type="ECO:0000256" key="7">
    <source>
        <dbReference type="ARBA" id="ARBA00023163"/>
    </source>
</evidence>
<evidence type="ECO:0000256" key="4">
    <source>
        <dbReference type="ARBA" id="ARBA00022771"/>
    </source>
</evidence>
<dbReference type="Pfam" id="PF00096">
    <property type="entry name" value="zf-C2H2"/>
    <property type="match status" value="2"/>
</dbReference>
<dbReference type="InterPro" id="IPR013087">
    <property type="entry name" value="Znf_C2H2_type"/>
</dbReference>
<evidence type="ECO:0000256" key="3">
    <source>
        <dbReference type="ARBA" id="ARBA00022737"/>
    </source>
</evidence>
<dbReference type="GO" id="GO:0005634">
    <property type="term" value="C:nucleus"/>
    <property type="evidence" value="ECO:0007669"/>
    <property type="project" value="UniProtKB-SubCell"/>
</dbReference>
<dbReference type="PROSITE" id="PS50157">
    <property type="entry name" value="ZINC_FINGER_C2H2_2"/>
    <property type="match status" value="3"/>
</dbReference>
<name>A0A8C6TVH5_9GOBI</name>
<dbReference type="InterPro" id="IPR051497">
    <property type="entry name" value="Dev/Hematopoietic_TF"/>
</dbReference>
<dbReference type="Proteomes" id="UP000694523">
    <property type="component" value="Unplaced"/>
</dbReference>
<dbReference type="PANTHER" id="PTHR45993">
    <property type="entry name" value="B-CELL LYMPHOMA/LEUKEMIA 11"/>
    <property type="match status" value="1"/>
</dbReference>